<dbReference type="EMBL" id="JNBR01000340">
    <property type="protein sequence ID" value="OQR95024.1"/>
    <property type="molecule type" value="Genomic_DNA"/>
</dbReference>
<comment type="caution">
    <text evidence="1">The sequence shown here is derived from an EMBL/GenBank/DDBJ whole genome shotgun (WGS) entry which is preliminary data.</text>
</comment>
<evidence type="ECO:0000313" key="1">
    <source>
        <dbReference type="EMBL" id="OQR95024.1"/>
    </source>
</evidence>
<accession>A0A1V9ZAK3</accession>
<organism evidence="1 2">
    <name type="scientific">Achlya hypogyna</name>
    <name type="common">Oomycete</name>
    <name type="synonym">Protoachlya hypogyna</name>
    <dbReference type="NCBI Taxonomy" id="1202772"/>
    <lineage>
        <taxon>Eukaryota</taxon>
        <taxon>Sar</taxon>
        <taxon>Stramenopiles</taxon>
        <taxon>Oomycota</taxon>
        <taxon>Saprolegniomycetes</taxon>
        <taxon>Saprolegniales</taxon>
        <taxon>Achlyaceae</taxon>
        <taxon>Achlya</taxon>
    </lineage>
</organism>
<dbReference type="AlphaFoldDB" id="A0A1V9ZAK3"/>
<protein>
    <submittedName>
        <fullName evidence="1">Uncharacterized protein</fullName>
    </submittedName>
</protein>
<reference evidence="1 2" key="1">
    <citation type="journal article" date="2014" name="Genome Biol. Evol.">
        <title>The secreted proteins of Achlya hypogyna and Thraustotheca clavata identify the ancestral oomycete secretome and reveal gene acquisitions by horizontal gene transfer.</title>
        <authorList>
            <person name="Misner I."/>
            <person name="Blouin N."/>
            <person name="Leonard G."/>
            <person name="Richards T.A."/>
            <person name="Lane C.E."/>
        </authorList>
    </citation>
    <scope>NUCLEOTIDE SEQUENCE [LARGE SCALE GENOMIC DNA]</scope>
    <source>
        <strain evidence="1 2">ATCC 48635</strain>
    </source>
</reference>
<gene>
    <name evidence="1" type="ORF">ACHHYP_20020</name>
</gene>
<proteinExistence type="predicted"/>
<sequence length="102" mass="11548">MDLGKMSLRCAVRHVVHVLVGVLWLYAVMEQLDTLFNLGLKQALRDQTSAVIDDAWRAYQVHLAKDTYQASKFLLADESIVDHCISLRRFDAANVELCTISI</sequence>
<evidence type="ECO:0000313" key="2">
    <source>
        <dbReference type="Proteomes" id="UP000243579"/>
    </source>
</evidence>
<name>A0A1V9ZAK3_ACHHY</name>
<keyword evidence="2" id="KW-1185">Reference proteome</keyword>
<dbReference type="Proteomes" id="UP000243579">
    <property type="component" value="Unassembled WGS sequence"/>
</dbReference>